<evidence type="ECO:0000313" key="1">
    <source>
        <dbReference type="EMBL" id="CAL1264895.1"/>
    </source>
</evidence>
<evidence type="ECO:0000313" key="2">
    <source>
        <dbReference type="Proteomes" id="UP001497382"/>
    </source>
</evidence>
<reference evidence="1 2" key="1">
    <citation type="submission" date="2024-04" db="EMBL/GenBank/DDBJ databases">
        <authorList>
            <person name="Rising A."/>
            <person name="Reimegard J."/>
            <person name="Sonavane S."/>
            <person name="Akerstrom W."/>
            <person name="Nylinder S."/>
            <person name="Hedman E."/>
            <person name="Kallberg Y."/>
        </authorList>
    </citation>
    <scope>NUCLEOTIDE SEQUENCE [LARGE SCALE GENOMIC DNA]</scope>
</reference>
<keyword evidence="2" id="KW-1185">Reference proteome</keyword>
<dbReference type="AlphaFoldDB" id="A0AAV1Z0U5"/>
<protein>
    <submittedName>
        <fullName evidence="1">Uncharacterized protein</fullName>
    </submittedName>
</protein>
<proteinExistence type="predicted"/>
<dbReference type="EMBL" id="CAXIEN010000015">
    <property type="protein sequence ID" value="CAL1264895.1"/>
    <property type="molecule type" value="Genomic_DNA"/>
</dbReference>
<dbReference type="Proteomes" id="UP001497382">
    <property type="component" value="Unassembled WGS sequence"/>
</dbReference>
<accession>A0AAV1Z0U5</accession>
<organism evidence="1 2">
    <name type="scientific">Larinioides sclopetarius</name>
    <dbReference type="NCBI Taxonomy" id="280406"/>
    <lineage>
        <taxon>Eukaryota</taxon>
        <taxon>Metazoa</taxon>
        <taxon>Ecdysozoa</taxon>
        <taxon>Arthropoda</taxon>
        <taxon>Chelicerata</taxon>
        <taxon>Arachnida</taxon>
        <taxon>Araneae</taxon>
        <taxon>Araneomorphae</taxon>
        <taxon>Entelegynae</taxon>
        <taxon>Araneoidea</taxon>
        <taxon>Araneidae</taxon>
        <taxon>Larinioides</taxon>
    </lineage>
</organism>
<gene>
    <name evidence="1" type="ORF">LARSCL_LOCUS2218</name>
</gene>
<sequence length="94" mass="10259">MPVLNLDMVDLASSNPALVQKKARICVGLGMAQARDFEIDIPPSDVVERQSILPSLLSAAVPLLQRNGNYFENGPTKLVEPDCRRLAESKLKNA</sequence>
<name>A0AAV1Z0U5_9ARAC</name>
<comment type="caution">
    <text evidence="1">The sequence shown here is derived from an EMBL/GenBank/DDBJ whole genome shotgun (WGS) entry which is preliminary data.</text>
</comment>